<comment type="pathway">
    <text evidence="1">Cofactor biosynthesis; molybdopterin biosynthesis.</text>
</comment>
<dbReference type="EMBL" id="BPQP01000016">
    <property type="protein sequence ID" value="GJD93858.1"/>
    <property type="molecule type" value="Genomic_DNA"/>
</dbReference>
<sequence length="150" mass="16214">MAEISIQGEPFDVAGEIARLSEELAGAAGAIVTFTGLCRDEQGRLAGLELEHYPGMAEAEIGRVVEAARARWPLQAVRVIHRHGLVRPGEGIVLVVTASSHRVAAFEAASFLMDYLKTRAPFWKREHLAEGGTGGWVEATEHDEAAAGRW</sequence>
<proteinExistence type="inferred from homology"/>
<evidence type="ECO:0000256" key="4">
    <source>
        <dbReference type="ARBA" id="ARBA00013858"/>
    </source>
</evidence>
<organism evidence="13 14">
    <name type="scientific">Methylobacterium iners</name>
    <dbReference type="NCBI Taxonomy" id="418707"/>
    <lineage>
        <taxon>Bacteria</taxon>
        <taxon>Pseudomonadati</taxon>
        <taxon>Pseudomonadota</taxon>
        <taxon>Alphaproteobacteria</taxon>
        <taxon>Hyphomicrobiales</taxon>
        <taxon>Methylobacteriaceae</taxon>
        <taxon>Methylobacterium</taxon>
    </lineage>
</organism>
<evidence type="ECO:0000256" key="8">
    <source>
        <dbReference type="ARBA" id="ARBA00029745"/>
    </source>
</evidence>
<evidence type="ECO:0000256" key="5">
    <source>
        <dbReference type="ARBA" id="ARBA00023150"/>
    </source>
</evidence>
<evidence type="ECO:0000256" key="6">
    <source>
        <dbReference type="ARBA" id="ARBA00025448"/>
    </source>
</evidence>
<evidence type="ECO:0000256" key="12">
    <source>
        <dbReference type="ARBA" id="ARBA00049878"/>
    </source>
</evidence>
<dbReference type="PANTHER" id="PTHR23404">
    <property type="entry name" value="MOLYBDOPTERIN SYNTHASE RELATED"/>
    <property type="match status" value="1"/>
</dbReference>
<accession>A0ABQ4RW09</accession>
<evidence type="ECO:0000256" key="1">
    <source>
        <dbReference type="ARBA" id="ARBA00005046"/>
    </source>
</evidence>
<keyword evidence="5" id="KW-0501">Molybdenum cofactor biosynthesis</keyword>
<dbReference type="EC" id="2.8.1.12" evidence="3"/>
<evidence type="ECO:0000313" key="14">
    <source>
        <dbReference type="Proteomes" id="UP001055125"/>
    </source>
</evidence>
<evidence type="ECO:0000256" key="3">
    <source>
        <dbReference type="ARBA" id="ARBA00011950"/>
    </source>
</evidence>
<comment type="caution">
    <text evidence="13">The sequence shown here is derived from an EMBL/GenBank/DDBJ whole genome shotgun (WGS) entry which is preliminary data.</text>
</comment>
<dbReference type="RefSeq" id="WP_238243048.1">
    <property type="nucleotide sequence ID" value="NZ_BPQP01000016.1"/>
</dbReference>
<dbReference type="InterPro" id="IPR003448">
    <property type="entry name" value="Mopterin_biosynth_MoaE"/>
</dbReference>
<evidence type="ECO:0000313" key="13">
    <source>
        <dbReference type="EMBL" id="GJD93858.1"/>
    </source>
</evidence>
<reference evidence="13" key="1">
    <citation type="journal article" date="2021" name="Front. Microbiol.">
        <title>Comprehensive Comparative Genomics and Phenotyping of Methylobacterium Species.</title>
        <authorList>
            <person name="Alessa O."/>
            <person name="Ogura Y."/>
            <person name="Fujitani Y."/>
            <person name="Takami H."/>
            <person name="Hayashi T."/>
            <person name="Sahin N."/>
            <person name="Tani A."/>
        </authorList>
    </citation>
    <scope>NUCLEOTIDE SEQUENCE</scope>
    <source>
        <strain evidence="13">DSM 19015</strain>
    </source>
</reference>
<comment type="catalytic activity">
    <reaction evidence="12">
        <text>2 [molybdopterin-synthase sulfur-carrier protein]-C-terminal-Gly-aminoethanethioate + cyclic pyranopterin phosphate + H2O = molybdopterin + 2 [molybdopterin-synthase sulfur-carrier protein]-C-terminal Gly-Gly + 2 H(+)</text>
        <dbReference type="Rhea" id="RHEA:26333"/>
        <dbReference type="Rhea" id="RHEA-COMP:12202"/>
        <dbReference type="Rhea" id="RHEA-COMP:19907"/>
        <dbReference type="ChEBI" id="CHEBI:15377"/>
        <dbReference type="ChEBI" id="CHEBI:15378"/>
        <dbReference type="ChEBI" id="CHEBI:58698"/>
        <dbReference type="ChEBI" id="CHEBI:59648"/>
        <dbReference type="ChEBI" id="CHEBI:90778"/>
        <dbReference type="ChEBI" id="CHEBI:232372"/>
        <dbReference type="EC" id="2.8.1.12"/>
    </reaction>
</comment>
<keyword evidence="14" id="KW-1185">Reference proteome</keyword>
<dbReference type="SUPFAM" id="SSF54690">
    <property type="entry name" value="Molybdopterin synthase subunit MoaE"/>
    <property type="match status" value="1"/>
</dbReference>
<dbReference type="InterPro" id="IPR036563">
    <property type="entry name" value="MoaE_sf"/>
</dbReference>
<dbReference type="Proteomes" id="UP001055125">
    <property type="component" value="Unassembled WGS sequence"/>
</dbReference>
<evidence type="ECO:0000256" key="9">
    <source>
        <dbReference type="ARBA" id="ARBA00030407"/>
    </source>
</evidence>
<comment type="subunit">
    <text evidence="7">Heterotetramer of 2 MoaD subunits and 2 MoaE subunits. Also stable as homodimer. The enzyme changes between these two forms during catalysis.</text>
</comment>
<reference evidence="13" key="2">
    <citation type="submission" date="2021-08" db="EMBL/GenBank/DDBJ databases">
        <authorList>
            <person name="Tani A."/>
            <person name="Ola A."/>
            <person name="Ogura Y."/>
            <person name="Katsura K."/>
            <person name="Hayashi T."/>
        </authorList>
    </citation>
    <scope>NUCLEOTIDE SEQUENCE</scope>
    <source>
        <strain evidence="13">DSM 19015</strain>
    </source>
</reference>
<gene>
    <name evidence="13" type="primary">moaE</name>
    <name evidence="13" type="ORF">OCOJLMKI_1056</name>
</gene>
<evidence type="ECO:0000256" key="7">
    <source>
        <dbReference type="ARBA" id="ARBA00026066"/>
    </source>
</evidence>
<comment type="function">
    <text evidence="6">Converts molybdopterin precursor Z into molybdopterin. This requires the incorporation of two sulfur atoms into precursor Z to generate a dithiolene group. The sulfur is provided by MoaD.</text>
</comment>
<protein>
    <recommendedName>
        <fullName evidence="4">Molybdopterin synthase catalytic subunit</fullName>
        <ecNumber evidence="3">2.8.1.12</ecNumber>
    </recommendedName>
    <alternativeName>
        <fullName evidence="10">MPT synthase subunit 2</fullName>
    </alternativeName>
    <alternativeName>
        <fullName evidence="8">Molybdenum cofactor biosynthesis protein E</fullName>
    </alternativeName>
    <alternativeName>
        <fullName evidence="9">Molybdopterin-converting factor large subunit</fullName>
    </alternativeName>
    <alternativeName>
        <fullName evidence="11">Molybdopterin-converting factor subunit 2</fullName>
    </alternativeName>
</protein>
<dbReference type="Pfam" id="PF02391">
    <property type="entry name" value="MoaE"/>
    <property type="match status" value="1"/>
</dbReference>
<comment type="similarity">
    <text evidence="2">Belongs to the MoaE family.</text>
</comment>
<evidence type="ECO:0000256" key="11">
    <source>
        <dbReference type="ARBA" id="ARBA00032474"/>
    </source>
</evidence>
<evidence type="ECO:0000256" key="2">
    <source>
        <dbReference type="ARBA" id="ARBA00005426"/>
    </source>
</evidence>
<dbReference type="CDD" id="cd00756">
    <property type="entry name" value="MoaE"/>
    <property type="match status" value="1"/>
</dbReference>
<evidence type="ECO:0000256" key="10">
    <source>
        <dbReference type="ARBA" id="ARBA00030781"/>
    </source>
</evidence>
<dbReference type="Gene3D" id="3.90.1170.40">
    <property type="entry name" value="Molybdopterin biosynthesis MoaE subunit"/>
    <property type="match status" value="1"/>
</dbReference>
<name>A0ABQ4RW09_9HYPH</name>